<dbReference type="Pfam" id="PF00017">
    <property type="entry name" value="SH2"/>
    <property type="match status" value="1"/>
</dbReference>
<gene>
    <name evidence="3" type="ORF">PECUL_23A032511</name>
</gene>
<evidence type="ECO:0000313" key="3">
    <source>
        <dbReference type="EMBL" id="CAH2324999.1"/>
    </source>
</evidence>
<dbReference type="SUPFAM" id="SSF55550">
    <property type="entry name" value="SH2 domain"/>
    <property type="match status" value="1"/>
</dbReference>
<protein>
    <submittedName>
        <fullName evidence="3">Ras and Rab interactor 1</fullName>
    </submittedName>
</protein>
<evidence type="ECO:0000256" key="1">
    <source>
        <dbReference type="PROSITE-ProRule" id="PRU00191"/>
    </source>
</evidence>
<accession>A0AAD1TI82</accession>
<dbReference type="AlphaFoldDB" id="A0AAD1TI82"/>
<dbReference type="InterPro" id="IPR036860">
    <property type="entry name" value="SH2_dom_sf"/>
</dbReference>
<organism evidence="3 4">
    <name type="scientific">Pelobates cultripes</name>
    <name type="common">Western spadefoot toad</name>
    <dbReference type="NCBI Taxonomy" id="61616"/>
    <lineage>
        <taxon>Eukaryota</taxon>
        <taxon>Metazoa</taxon>
        <taxon>Chordata</taxon>
        <taxon>Craniata</taxon>
        <taxon>Vertebrata</taxon>
        <taxon>Euteleostomi</taxon>
        <taxon>Amphibia</taxon>
        <taxon>Batrachia</taxon>
        <taxon>Anura</taxon>
        <taxon>Pelobatoidea</taxon>
        <taxon>Pelobatidae</taxon>
        <taxon>Pelobates</taxon>
    </lineage>
</organism>
<dbReference type="PROSITE" id="PS50001">
    <property type="entry name" value="SH2"/>
    <property type="match status" value="1"/>
</dbReference>
<feature type="domain" description="SH2" evidence="2">
    <location>
        <begin position="52"/>
        <end position="113"/>
    </location>
</feature>
<dbReference type="Gene3D" id="3.30.505.10">
    <property type="entry name" value="SH2 domain"/>
    <property type="match status" value="1"/>
</dbReference>
<dbReference type="EMBL" id="OW240923">
    <property type="protein sequence ID" value="CAH2324999.1"/>
    <property type="molecule type" value="Genomic_DNA"/>
</dbReference>
<evidence type="ECO:0000313" key="4">
    <source>
        <dbReference type="Proteomes" id="UP001295444"/>
    </source>
</evidence>
<keyword evidence="4" id="KW-1185">Reference proteome</keyword>
<dbReference type="Proteomes" id="UP001295444">
    <property type="component" value="Chromosome 12"/>
</dbReference>
<name>A0AAD1TI82_PELCU</name>
<keyword evidence="1" id="KW-0727">SH2 domain</keyword>
<reference evidence="3" key="1">
    <citation type="submission" date="2022-03" db="EMBL/GenBank/DDBJ databases">
        <authorList>
            <person name="Alioto T."/>
            <person name="Alioto T."/>
            <person name="Gomez Garrido J."/>
        </authorList>
    </citation>
    <scope>NUCLEOTIDE SEQUENCE</scope>
</reference>
<sequence length="149" mass="16804">MEASVLEDCIVSSTTEPVYDYPYQKSAHSPTPRGSPTTVTITDRLLLTQTVWFHPTVNSATALHILQREPPGTFLVRKSNTQQQMALCVRLSDDHGQSFIHQTFMNESSAGIYRGFCLDVIKNRYECELQGAKQHLEVSWMLSGAWITL</sequence>
<evidence type="ECO:0000259" key="2">
    <source>
        <dbReference type="PROSITE" id="PS50001"/>
    </source>
</evidence>
<dbReference type="InterPro" id="IPR000980">
    <property type="entry name" value="SH2"/>
</dbReference>
<proteinExistence type="predicted"/>